<evidence type="ECO:0000313" key="2">
    <source>
        <dbReference type="Proteomes" id="UP001396334"/>
    </source>
</evidence>
<reference evidence="1 2" key="1">
    <citation type="journal article" date="2024" name="G3 (Bethesda)">
        <title>Genome assembly of Hibiscus sabdariffa L. provides insights into metabolisms of medicinal natural products.</title>
        <authorList>
            <person name="Kim T."/>
        </authorList>
    </citation>
    <scope>NUCLEOTIDE SEQUENCE [LARGE SCALE GENOMIC DNA]</scope>
    <source>
        <strain evidence="1">TK-2024</strain>
        <tissue evidence="1">Old leaves</tissue>
    </source>
</reference>
<name>A0ABR2TSM3_9ROSI</name>
<sequence length="90" mass="10085">MSCELYSKSPSLFHHYAIAMHCLCFSMQHFLIWQADHLGTGNTDAHVGYPPDSTCIFIFIICHVSTYGPHDCSPEISWVFHLHASSSLAS</sequence>
<accession>A0ABR2TSM3</accession>
<dbReference type="EMBL" id="JBBPBN010000004">
    <property type="protein sequence ID" value="KAK9040466.1"/>
    <property type="molecule type" value="Genomic_DNA"/>
</dbReference>
<keyword evidence="2" id="KW-1185">Reference proteome</keyword>
<proteinExistence type="predicted"/>
<comment type="caution">
    <text evidence="1">The sequence shown here is derived from an EMBL/GenBank/DDBJ whole genome shotgun (WGS) entry which is preliminary data.</text>
</comment>
<organism evidence="1 2">
    <name type="scientific">Hibiscus sabdariffa</name>
    <name type="common">roselle</name>
    <dbReference type="NCBI Taxonomy" id="183260"/>
    <lineage>
        <taxon>Eukaryota</taxon>
        <taxon>Viridiplantae</taxon>
        <taxon>Streptophyta</taxon>
        <taxon>Embryophyta</taxon>
        <taxon>Tracheophyta</taxon>
        <taxon>Spermatophyta</taxon>
        <taxon>Magnoliopsida</taxon>
        <taxon>eudicotyledons</taxon>
        <taxon>Gunneridae</taxon>
        <taxon>Pentapetalae</taxon>
        <taxon>rosids</taxon>
        <taxon>malvids</taxon>
        <taxon>Malvales</taxon>
        <taxon>Malvaceae</taxon>
        <taxon>Malvoideae</taxon>
        <taxon>Hibiscus</taxon>
    </lineage>
</organism>
<evidence type="ECO:0000313" key="1">
    <source>
        <dbReference type="EMBL" id="KAK9040466.1"/>
    </source>
</evidence>
<dbReference type="Proteomes" id="UP001396334">
    <property type="component" value="Unassembled WGS sequence"/>
</dbReference>
<gene>
    <name evidence="1" type="ORF">V6N11_015621</name>
</gene>
<protein>
    <submittedName>
        <fullName evidence="1">Uncharacterized protein</fullName>
    </submittedName>
</protein>